<feature type="domain" description="Carrier" evidence="10">
    <location>
        <begin position="1665"/>
        <end position="1743"/>
    </location>
</feature>
<dbReference type="InterPro" id="IPR014031">
    <property type="entry name" value="Ketoacyl_synth_C"/>
</dbReference>
<feature type="domain" description="PKS/mFAS DH" evidence="12">
    <location>
        <begin position="932"/>
        <end position="1214"/>
    </location>
</feature>
<feature type="domain" description="Ketosynthase family 3 (KS3)" evidence="11">
    <location>
        <begin position="34"/>
        <end position="460"/>
    </location>
</feature>
<comment type="cofactor">
    <cofactor evidence="1">
        <name>pantetheine 4'-phosphate</name>
        <dbReference type="ChEBI" id="CHEBI:47942"/>
    </cofactor>
</comment>
<dbReference type="Gene3D" id="3.10.129.110">
    <property type="entry name" value="Polyketide synthase dehydratase"/>
    <property type="match status" value="2"/>
</dbReference>
<dbReference type="PANTHER" id="PTHR43775">
    <property type="entry name" value="FATTY ACID SYNTHASE"/>
    <property type="match status" value="1"/>
</dbReference>
<feature type="region of interest" description="C-terminal hotdog fold" evidence="9">
    <location>
        <begin position="2808"/>
        <end position="2947"/>
    </location>
</feature>
<dbReference type="InterPro" id="IPR032821">
    <property type="entry name" value="PKS_assoc"/>
</dbReference>
<dbReference type="Pfam" id="PF00550">
    <property type="entry name" value="PP-binding"/>
    <property type="match status" value="2"/>
</dbReference>
<dbReference type="Pfam" id="PF16197">
    <property type="entry name" value="KAsynt_C_assoc"/>
    <property type="match status" value="2"/>
</dbReference>
<dbReference type="InterPro" id="IPR014043">
    <property type="entry name" value="Acyl_transferase_dom"/>
</dbReference>
<dbReference type="Gene3D" id="3.40.50.720">
    <property type="entry name" value="NAD(P)-binding Rossmann-like Domain"/>
    <property type="match status" value="2"/>
</dbReference>
<keyword evidence="7" id="KW-0511">Multifunctional enzyme</keyword>
<dbReference type="FunFam" id="3.40.47.10:FF:000019">
    <property type="entry name" value="Polyketide synthase type I"/>
    <property type="match status" value="2"/>
</dbReference>
<keyword evidence="5" id="KW-0808">Transferase</keyword>
<dbReference type="InterPro" id="IPR013968">
    <property type="entry name" value="PKS_KR"/>
</dbReference>
<dbReference type="CDD" id="cd08956">
    <property type="entry name" value="KR_3_FAS_SDR_x"/>
    <property type="match status" value="2"/>
</dbReference>
<dbReference type="BioCyc" id="MetaCyc:MONOMER-20735"/>
<dbReference type="EMBL" id="KY593296">
    <property type="protein sequence ID" value="ASZ00148.1"/>
    <property type="molecule type" value="Genomic_DNA"/>
</dbReference>
<dbReference type="InterPro" id="IPR049900">
    <property type="entry name" value="PKS_mFAS_DH"/>
</dbReference>
<feature type="domain" description="Ketosynthase family 3 (KS3)" evidence="11">
    <location>
        <begin position="1762"/>
        <end position="2188"/>
    </location>
</feature>
<keyword evidence="3" id="KW-0596">Phosphopantetheine</keyword>
<dbReference type="InterPro" id="IPR042104">
    <property type="entry name" value="PKS_dehydratase_sf"/>
</dbReference>
<reference evidence="13" key="1">
    <citation type="journal article" date="2017" name="ACS Chem. Biol.">
        <title>Functional Analysis of Cytochrome P450s Involved in Streptovaricin Biosynthesis and Generation of Anti-MRSA Analogues.</title>
        <authorList>
            <person name="Liu Y."/>
            <person name="Chen X."/>
            <person name="Li Z."/>
            <person name="Xu W."/>
            <person name="Tao W."/>
            <person name="Wu J."/>
            <person name="Yang J."/>
            <person name="Deng Z."/>
            <person name="Sun Y."/>
        </authorList>
    </citation>
    <scope>NUCLEOTIDE SEQUENCE</scope>
    <source>
        <strain evidence="13">CCTCC M2017417</strain>
    </source>
</reference>
<dbReference type="Gene3D" id="3.40.366.10">
    <property type="entry name" value="Malonyl-Coenzyme A Acyl Carrier Protein, domain 2"/>
    <property type="match status" value="2"/>
</dbReference>
<dbReference type="InterPro" id="IPR020806">
    <property type="entry name" value="PKS_PP-bd"/>
</dbReference>
<dbReference type="SMART" id="SM00826">
    <property type="entry name" value="PKS_DH"/>
    <property type="match status" value="2"/>
</dbReference>
<dbReference type="InterPro" id="IPR009081">
    <property type="entry name" value="PP-bd_ACP"/>
</dbReference>
<dbReference type="GO" id="GO:0031177">
    <property type="term" value="F:phosphopantetheine binding"/>
    <property type="evidence" value="ECO:0007669"/>
    <property type="project" value="InterPro"/>
</dbReference>
<dbReference type="SMART" id="SM00825">
    <property type="entry name" value="PKS_KS"/>
    <property type="match status" value="2"/>
</dbReference>
<organism evidence="13">
    <name type="scientific">Streptomyces spectabilis</name>
    <dbReference type="NCBI Taxonomy" id="68270"/>
    <lineage>
        <taxon>Bacteria</taxon>
        <taxon>Bacillati</taxon>
        <taxon>Actinomycetota</taxon>
        <taxon>Actinomycetes</taxon>
        <taxon>Kitasatosporales</taxon>
        <taxon>Streptomycetaceae</taxon>
        <taxon>Streptomyces</taxon>
    </lineage>
</organism>
<evidence type="ECO:0000256" key="9">
    <source>
        <dbReference type="PROSITE-ProRule" id="PRU01363"/>
    </source>
</evidence>
<dbReference type="InterPro" id="IPR016035">
    <property type="entry name" value="Acyl_Trfase/lysoPLipase"/>
</dbReference>
<dbReference type="SMART" id="SM01294">
    <property type="entry name" value="PKS_PP_betabranch"/>
    <property type="match status" value="2"/>
</dbReference>
<dbReference type="Pfam" id="PF08990">
    <property type="entry name" value="Docking"/>
    <property type="match status" value="1"/>
</dbReference>
<dbReference type="SUPFAM" id="SSF53901">
    <property type="entry name" value="Thiolase-like"/>
    <property type="match status" value="2"/>
</dbReference>
<dbReference type="Pfam" id="PF02801">
    <property type="entry name" value="Ketoacyl-synt_C"/>
    <property type="match status" value="2"/>
</dbReference>
<dbReference type="SUPFAM" id="SSF47336">
    <property type="entry name" value="ACP-like"/>
    <property type="match status" value="2"/>
</dbReference>
<dbReference type="Pfam" id="PF08659">
    <property type="entry name" value="KR"/>
    <property type="match status" value="2"/>
</dbReference>
<dbReference type="Pfam" id="PF00698">
    <property type="entry name" value="Acyl_transf_1"/>
    <property type="match status" value="2"/>
</dbReference>
<dbReference type="InterPro" id="IPR016039">
    <property type="entry name" value="Thiolase-like"/>
</dbReference>
<evidence type="ECO:0000313" key="13">
    <source>
        <dbReference type="EMBL" id="ASZ00148.1"/>
    </source>
</evidence>
<dbReference type="Gene3D" id="3.40.47.10">
    <property type="match status" value="2"/>
</dbReference>
<comment type="pathway">
    <text evidence="2">Antibiotic biosynthesis.</text>
</comment>
<dbReference type="FunFam" id="3.40.366.10:FF:000002">
    <property type="entry name" value="Probable polyketide synthase 2"/>
    <property type="match status" value="2"/>
</dbReference>
<evidence type="ECO:0000256" key="2">
    <source>
        <dbReference type="ARBA" id="ARBA00004792"/>
    </source>
</evidence>
<evidence type="ECO:0000256" key="8">
    <source>
        <dbReference type="ARBA" id="ARBA00023315"/>
    </source>
</evidence>
<dbReference type="CDD" id="cd00833">
    <property type="entry name" value="PKS"/>
    <property type="match status" value="2"/>
</dbReference>
<dbReference type="InterPro" id="IPR001227">
    <property type="entry name" value="Ac_transferase_dom_sf"/>
</dbReference>
<evidence type="ECO:0000256" key="1">
    <source>
        <dbReference type="ARBA" id="ARBA00001957"/>
    </source>
</evidence>
<dbReference type="InterPro" id="IPR036291">
    <property type="entry name" value="NAD(P)-bd_dom_sf"/>
</dbReference>
<feature type="region of interest" description="N-terminal hotdog fold" evidence="9">
    <location>
        <begin position="2665"/>
        <end position="2791"/>
    </location>
</feature>
<dbReference type="SMART" id="SM00823">
    <property type="entry name" value="PKS_PP"/>
    <property type="match status" value="2"/>
</dbReference>
<name>A0A286SBY9_STRST</name>
<feature type="domain" description="Carrier" evidence="10">
    <location>
        <begin position="3429"/>
        <end position="3504"/>
    </location>
</feature>
<dbReference type="Pfam" id="PF21089">
    <property type="entry name" value="PKS_DH_N"/>
    <property type="match status" value="2"/>
</dbReference>
<dbReference type="InterPro" id="IPR049552">
    <property type="entry name" value="PKS_DH_N"/>
</dbReference>
<keyword evidence="4" id="KW-0597">Phosphoprotein</keyword>
<dbReference type="PROSITE" id="PS52004">
    <property type="entry name" value="KS3_2"/>
    <property type="match status" value="2"/>
</dbReference>
<dbReference type="InterPro" id="IPR006162">
    <property type="entry name" value="Ppantetheine_attach_site"/>
</dbReference>
<evidence type="ECO:0000256" key="3">
    <source>
        <dbReference type="ARBA" id="ARBA00022450"/>
    </source>
</evidence>
<dbReference type="GO" id="GO:0033068">
    <property type="term" value="P:macrolide biosynthetic process"/>
    <property type="evidence" value="ECO:0007669"/>
    <property type="project" value="UniProtKB-ARBA"/>
</dbReference>
<dbReference type="InterPro" id="IPR057326">
    <property type="entry name" value="KR_dom"/>
</dbReference>
<gene>
    <name evidence="13" type="primary">stvB</name>
</gene>
<dbReference type="InterPro" id="IPR036736">
    <property type="entry name" value="ACP-like_sf"/>
</dbReference>
<dbReference type="InterPro" id="IPR049551">
    <property type="entry name" value="PKS_DH_C"/>
</dbReference>
<dbReference type="GO" id="GO:0006633">
    <property type="term" value="P:fatty acid biosynthetic process"/>
    <property type="evidence" value="ECO:0007669"/>
    <property type="project" value="InterPro"/>
</dbReference>
<dbReference type="InterPro" id="IPR018201">
    <property type="entry name" value="Ketoacyl_synth_AS"/>
</dbReference>
<dbReference type="GO" id="GO:0004315">
    <property type="term" value="F:3-oxoacyl-[acyl-carrier-protein] synthase activity"/>
    <property type="evidence" value="ECO:0007669"/>
    <property type="project" value="InterPro"/>
</dbReference>
<dbReference type="Pfam" id="PF14765">
    <property type="entry name" value="PS-DH"/>
    <property type="match status" value="2"/>
</dbReference>
<keyword evidence="6" id="KW-0045">Antibiotic biosynthesis</keyword>
<feature type="active site" description="Proton donor; for dehydratase activity" evidence="9">
    <location>
        <position position="2869"/>
    </location>
</feature>
<dbReference type="PROSITE" id="PS00012">
    <property type="entry name" value="PHOSPHOPANTETHEINE"/>
    <property type="match status" value="2"/>
</dbReference>
<dbReference type="SMART" id="SM00827">
    <property type="entry name" value="PKS_AT"/>
    <property type="match status" value="2"/>
</dbReference>
<dbReference type="SUPFAM" id="SSF51735">
    <property type="entry name" value="NAD(P)-binding Rossmann-fold domains"/>
    <property type="match status" value="4"/>
</dbReference>
<dbReference type="SUPFAM" id="SSF52151">
    <property type="entry name" value="FabD/lysophospholipase-like"/>
    <property type="match status" value="2"/>
</dbReference>
<dbReference type="InterPro" id="IPR020807">
    <property type="entry name" value="PKS_DH"/>
</dbReference>
<feature type="region of interest" description="N-terminal hotdog fold" evidence="9">
    <location>
        <begin position="932"/>
        <end position="1061"/>
    </location>
</feature>
<dbReference type="PROSITE" id="PS00606">
    <property type="entry name" value="KS3_1"/>
    <property type="match status" value="1"/>
</dbReference>
<proteinExistence type="predicted"/>
<evidence type="ECO:0000259" key="10">
    <source>
        <dbReference type="PROSITE" id="PS50075"/>
    </source>
</evidence>
<dbReference type="PROSITE" id="PS52019">
    <property type="entry name" value="PKS_MFAS_DH"/>
    <property type="match status" value="2"/>
</dbReference>
<accession>A0A286SBY9</accession>
<dbReference type="InterPro" id="IPR050091">
    <property type="entry name" value="PKS_NRPS_Biosynth_Enz"/>
</dbReference>
<evidence type="ECO:0000259" key="11">
    <source>
        <dbReference type="PROSITE" id="PS52004"/>
    </source>
</evidence>
<dbReference type="InterPro" id="IPR016036">
    <property type="entry name" value="Malonyl_transacylase_ACP-bd"/>
</dbReference>
<dbReference type="Gene3D" id="3.30.70.3290">
    <property type="match status" value="2"/>
</dbReference>
<feature type="active site" description="Proton donor; for dehydratase activity" evidence="9">
    <location>
        <position position="1138"/>
    </location>
</feature>
<feature type="active site" description="Proton acceptor; for dehydratase activity" evidence="9">
    <location>
        <position position="964"/>
    </location>
</feature>
<dbReference type="InterPro" id="IPR015083">
    <property type="entry name" value="NorB/c/GfsB-D-like_docking"/>
</dbReference>
<dbReference type="Pfam" id="PF22953">
    <property type="entry name" value="SpnB_Rossmann"/>
    <property type="match status" value="2"/>
</dbReference>
<dbReference type="InterPro" id="IPR014030">
    <property type="entry name" value="Ketoacyl_synth_N"/>
</dbReference>
<keyword evidence="8" id="KW-0012">Acyltransferase</keyword>
<evidence type="ECO:0000256" key="4">
    <source>
        <dbReference type="ARBA" id="ARBA00022553"/>
    </source>
</evidence>
<dbReference type="InterPro" id="IPR020841">
    <property type="entry name" value="PKS_Beta-ketoAc_synthase_dom"/>
</dbReference>
<dbReference type="Gene3D" id="1.10.1200.10">
    <property type="entry name" value="ACP-like"/>
    <property type="match status" value="2"/>
</dbReference>
<protein>
    <submittedName>
        <fullName evidence="13">Polyketide synthase</fullName>
    </submittedName>
</protein>
<dbReference type="PROSITE" id="PS50075">
    <property type="entry name" value="CARRIER"/>
    <property type="match status" value="2"/>
</dbReference>
<dbReference type="InterPro" id="IPR055123">
    <property type="entry name" value="SpnB-like_Rossmann"/>
</dbReference>
<evidence type="ECO:0000256" key="7">
    <source>
        <dbReference type="ARBA" id="ARBA00023268"/>
    </source>
</evidence>
<feature type="active site" description="Proton acceptor; for dehydratase activity" evidence="9">
    <location>
        <position position="2697"/>
    </location>
</feature>
<evidence type="ECO:0000256" key="5">
    <source>
        <dbReference type="ARBA" id="ARBA00022679"/>
    </source>
</evidence>
<evidence type="ECO:0000259" key="12">
    <source>
        <dbReference type="PROSITE" id="PS52019"/>
    </source>
</evidence>
<dbReference type="SUPFAM" id="SSF55048">
    <property type="entry name" value="Probable ACP-binding domain of malonyl-CoA ACP transacylase"/>
    <property type="match status" value="2"/>
</dbReference>
<dbReference type="Pfam" id="PF00109">
    <property type="entry name" value="ketoacyl-synt"/>
    <property type="match status" value="2"/>
</dbReference>
<feature type="region of interest" description="C-terminal hotdog fold" evidence="9">
    <location>
        <begin position="1077"/>
        <end position="1214"/>
    </location>
</feature>
<dbReference type="SMART" id="SM00822">
    <property type="entry name" value="PKS_KR"/>
    <property type="match status" value="2"/>
</dbReference>
<feature type="domain" description="PKS/mFAS DH" evidence="12">
    <location>
        <begin position="2665"/>
        <end position="2947"/>
    </location>
</feature>
<sequence length="3587" mass="370225">MSAPDEQVIEALRASLKENARLQQENSTLVAAAAEPVAIVSMACRYAGGVRGPEDLWRVVSEGADVYGPFPDDRGWDVEGLYHPDPDHPGTTYVREGAFLHDAARFDAGFFGISPREALAMDPQQRQLLEVSWETFERAGIDPHAMRGGDVGVFAGIVHQDYAPDLSGFEGYLSLERALGTAGGVASGRVAYTLGLEGPAVTVDTMCSSSLVAIHLAAQALRRGECTMALAGGSTVMATPGGFVGFARQRALAFDGRCKSYAAGADGSGWAEGVGVLLLERLSVARERGHQVLAVIRGSAVNQDGASNGLTAPNGPAQQRVIRKALAGAGLAPSDVDAVEGHGTGTVLGDPIEAQALMATYGQGRDPERPLWLGSVKSVIGHTQAASGVAGVIKMVQALRHGVLPATLHVDAPTPQVDWSAGAVELLTEARGWERNGRARRAGVSAFGASGTNAHLILEEAPEAPVTEESAPSGVVPLVVSAGTAASLTEQAERLASYLESGTDGASLAAVAGTLAAGRAVLGERAVVVAGTTDEALTGLRALARGENATGLVTGTGTPGKVVWVFPGQGSQWVGMGRELLDSSPVFVERVAECAAALERWVDWSLVDVLRGEVEPALLERVDVVQPASFAVMVGLAAVWASVGVEPDAVLGHSQGEIAAACVAGALSLEDAARVVALRSQAIAARLAGRGGMASVALSEEDAAGRLGPWSDRVEVAAVNGPSSVVVAGDAQALDEALEALDDQGVRIRRIAVDYASHTRHVEDVRTTLAEVLAGIGAQEPTVPFYSTVTGGWVTDAGALDSAYWYRNLRERVRFGPAVADLLDQGHGVFVEVSAHPVLVQPITEAVVAADADVVVTGSLRREDGGLRRLLTSMAELFVRGTPLDWARALPAGATSRRVDLPTYAFDHQHYWIRMGASATDSASLGLAGADHPLLGAVVPLPQSDGLVFTSRLSLRTHPWLADHEIGGAVLVPGTVYVDLAVRAGDEFGHGLLEELVIEAPLVLPDSGGVRLQVAVSGPGATGSRTVDVYSQREDAADDGGADDVWTRHATGLLAASPTAPDPGRAFDFAAWPPPGAEPVPMTDFYADLVERGYAYGPAFQGLRAVWRRGDEVFAEAALPEEHREEAGGFGIHPALLDAALHTNAFARPDDDRKVLPFAWNGLLLHAVGASALRVRVAPCGPDALSFHAADDTGATVLTMDSLVSLPVSTDQLDAAAADGSRDTLFGVEWTELPPVRGDVAGSATAPPLAVLEAFGDDGEGAVLALTTRVLGAVQEWLAGAGSDDSRLVVVTRGAVPAGDGAVTDPAGAAVWGLVRAAQAENPERILLVDTDPAAGGDLDAALGVALASGEPQLAVRGAIFSVPRLVRVAGRGLGSGNVFAAGKTVLLSGGTGSLGGLVARHLVARHGVRHLLLASRRGADAEGMPELVAELAEQGAVVSVVACDVSDRDQVRALLAAVPDEHPLTGIVHMAGVLDDGVIGTLTPERLAGVFAPKVDAVSHLDELTRELGLELDAFVVFSSAAALMGSAGQGNYAAANAYLDGLMSGRRAAGLPGISLAWGLWEQTAGLTAHLSSVDQARMSRGGVLAMTPAEGLAVFDIGLHAGQALLVPIKLDLRTLRTQAAAGGGVPQLLRGLVRAGRRVVRAAAGDSGGLVRRLAGLPPAEQENLLLSLVQGEAGGVLGFSGPELTQGTRGFSDIGFDSLTAVELRNRLSAATGVKLPATLIFDYPTPVALARHLREELGDTADGAAAPAAVAVADPDEPIAIVGMACRLPGGVTDPDGLWRLVREGREGMSDFPDDRGWDLEGLFDADPDNAGTSYASQGGFLEGAGLFDAGFFGISPREALAMDPQQRLLLETSWEALERAGIDPTTARGADIGVFSGVSIHDYLESLSNMPDELEGFVTTATAGSVASGRVSYAFGFEGPAVTVDTACSSSLVAMHLAAQALRQGECSMALAGGVAVMGSPIGVLGMSRQRGLAADGRCKAYADGADGTVLSEGVGLVVLERLSVARERGHRVLAVIRGSAVNQDGASNGLTAPNGPSQQRVIRKALANAGLSPSEVDVVEGHGTGTTLGDPIETQALLATYGKGRDAEQPLRLGSLKSNIGHTQAAAGVSSVIKMVQALRHNVMPPTLHAQEPTHQVDWSAGAIELLTEPRDWPRNGRPRRAGVSSFGISGTNAHLILEEAPEEPLSEEPASVGVVPVVVSARSAASLAGQAGRLASYVESGGGASLAGVAGALVTSRAALDERAVVVAGSNAEALGGLRALARGEDAAGVVSGKVAGSGVPGKVVWVFPGQGAQWAGMGRELLDTSTVFAERIAECAAALESLVDWSLVDVLRGEVEPALLERVDVVQPASFAVMVGLASVWASVGVKPDAVLGHSQGEIAAACVAGALSLEDAVRVVALRSQAIATELAGRGGMASVALSADEAAARLEEWAGRVEVAAVNGPSSVVVAGDAEALDEALEALAGDGVRTRRVAVDYASHTRHVEDIRDRLAEALAGVSAEAPVVPFYSTVTGSWVEDAGVLDGGYWYRNLRGQVGFGPAVADLLAQGHGVFVEVSAHPVLVQPVSEAVDESGADAVVTGSLRRDEGGLRRLLMSMAELFVRGVAVGWSAVLPGGAGVEIARVELPTYAFDHQHYWLKTAAQVTDAASLGQAAADHPLLGAVVRLPQSDGLVFTSRLSLRTHAWLADHRVGDVVLVPGTSLVELAVRAGDEAGCGVLDELVIGEPLVVPERGGVRVQVAVGGPGENGARTVEVYSQREDAGDEADAWTRHATGVLSAATDRSTGSGTGFDFTAWPPPGAEPVGIGEFYADLAEQGYAYGPAFQGVRAVWRRGEELFAEVALPEEQHKEAGRFGIHPALLDAALHAGEPGAAAEGVKELRQPLDWNGLVLHAAGASALRARLVPAGPDAVSLEAADEAGGLVVTAESLTWREVSTDRPGAADTLVAQSLFGVVWTELPPTQGAITSLSWMPVAAADEVATLTDEVAAGAAAPMAAVLEAFGGGDGEELALSSHVLGVVQGWLNGAGLEESRLVVVTRGAVPAGEGAVTDPAAAAVWGLVRAAQAENPDRIVLLDLDPASDDAAGSVLDTVLGAVLATGEPQIAVRGTAFSAPRLVRVPAQAPDSQSVFTSEGTVLITGGTGSLGALVARHLVTRYGVRRLLLASRRGRDAEGAPELAAELAELGATVSVVACDVSDRDQAKALLASVSDDHEHRLTGIVHTAGVLDAGVIGALTPERLERVFAPKVDAVRHLDELTRELGLDLDAFVVYSSVSGVFMGAGSGSYAAANAYLDGLMANRRAAGLHGLSLAWGLWAQTSGMAANTDDLTRNRMNRRGGLQAMSLTEGMELFDAAVGTRQSLLVPARLDLRGVRADAAAGGGVPHMLRGLVRAGRQAARAADGGDKRRRLTDRLTGLAPAEQEALLLDLVRARAAVVLGHAGPSGVQPDMAFNEVGFDSLTAVELRNRLREATGLKLPATLIFDYPNPLALARYLHRELLPDDGANGQELDEARLRRALASLPLARFRAAGLMDALVELAALADGAPHTRTTDENSEAEGGDEKRAIAELDVDDLVHLALGD</sequence>
<evidence type="ECO:0000256" key="6">
    <source>
        <dbReference type="ARBA" id="ARBA00023194"/>
    </source>
</evidence>
<dbReference type="FunFam" id="1.10.1200.10:FF:000007">
    <property type="entry name" value="Probable polyketide synthase pks17"/>
    <property type="match status" value="2"/>
</dbReference>
<dbReference type="GO" id="GO:0004312">
    <property type="term" value="F:fatty acid synthase activity"/>
    <property type="evidence" value="ECO:0007669"/>
    <property type="project" value="TreeGrafter"/>
</dbReference>
<dbReference type="PANTHER" id="PTHR43775:SF51">
    <property type="entry name" value="INACTIVE PHENOLPHTHIOCEROL SYNTHESIS POLYKETIDE SYNTHASE TYPE I PKS1-RELATED"/>
    <property type="match status" value="1"/>
</dbReference>